<dbReference type="InterPro" id="IPR036271">
    <property type="entry name" value="Tet_transcr_reg_TetR-rel_C_sf"/>
</dbReference>
<dbReference type="InterPro" id="IPR009057">
    <property type="entry name" value="Homeodomain-like_sf"/>
</dbReference>
<sequence>MGRKATIEESELMTRLSRVFRDVGYEGATLTSLSAETGLKKASLYHRFPGGKEQMAREVLEDAASWLEENLLSPLRGDGKPEARIRAMTRKLDEFYSGGKQACLLNMLTSARIQEGPFVKPIKDLFDSLIRTLANLLCEHGLEQDEARQRAERAVMLLHGSLVLSRGTGSTQPFKRFLKTLPEELIG</sequence>
<proteinExistence type="predicted"/>
<reference evidence="6 7" key="1">
    <citation type="submission" date="2024-09" db="EMBL/GenBank/DDBJ databases">
        <authorList>
            <person name="Sun Q."/>
            <person name="Mori K."/>
        </authorList>
    </citation>
    <scope>NUCLEOTIDE SEQUENCE [LARGE SCALE GENOMIC DNA]</scope>
    <source>
        <strain evidence="6 7">CECT 8726</strain>
    </source>
</reference>
<accession>A0ABV5JFG2</accession>
<dbReference type="InterPro" id="IPR001647">
    <property type="entry name" value="HTH_TetR"/>
</dbReference>
<keyword evidence="1" id="KW-0805">Transcription regulation</keyword>
<dbReference type="PANTHER" id="PTHR47506:SF7">
    <property type="entry name" value="TRANSCRIPTIONAL REGULATORY PROTEIN"/>
    <property type="match status" value="1"/>
</dbReference>
<dbReference type="SUPFAM" id="SSF46689">
    <property type="entry name" value="Homeodomain-like"/>
    <property type="match status" value="1"/>
</dbReference>
<dbReference type="Gene3D" id="1.10.357.10">
    <property type="entry name" value="Tetracycline Repressor, domain 2"/>
    <property type="match status" value="1"/>
</dbReference>
<keyword evidence="7" id="KW-1185">Reference proteome</keyword>
<protein>
    <submittedName>
        <fullName evidence="6">TetR/AcrR family transcriptional regulator</fullName>
    </submittedName>
</protein>
<name>A0ABV5JFG2_9RHOB</name>
<evidence type="ECO:0000256" key="1">
    <source>
        <dbReference type="ARBA" id="ARBA00023015"/>
    </source>
</evidence>
<feature type="domain" description="HTH tetR-type" evidence="4">
    <location>
        <begin position="18"/>
        <end position="59"/>
    </location>
</feature>
<evidence type="ECO:0000259" key="5">
    <source>
        <dbReference type="Pfam" id="PF21993"/>
    </source>
</evidence>
<dbReference type="Pfam" id="PF00440">
    <property type="entry name" value="TetR_N"/>
    <property type="match status" value="1"/>
</dbReference>
<dbReference type="InterPro" id="IPR054156">
    <property type="entry name" value="YxaF_TetR_C"/>
</dbReference>
<dbReference type="RefSeq" id="WP_213889866.1">
    <property type="nucleotide sequence ID" value="NZ_JAGFNU010000008.1"/>
</dbReference>
<evidence type="ECO:0000256" key="2">
    <source>
        <dbReference type="ARBA" id="ARBA00023125"/>
    </source>
</evidence>
<dbReference type="Pfam" id="PF21993">
    <property type="entry name" value="TetR_C_13_2"/>
    <property type="match status" value="1"/>
</dbReference>
<evidence type="ECO:0000313" key="7">
    <source>
        <dbReference type="Proteomes" id="UP001589683"/>
    </source>
</evidence>
<evidence type="ECO:0000256" key="3">
    <source>
        <dbReference type="ARBA" id="ARBA00023163"/>
    </source>
</evidence>
<dbReference type="SUPFAM" id="SSF48498">
    <property type="entry name" value="Tetracyclin repressor-like, C-terminal domain"/>
    <property type="match status" value="1"/>
</dbReference>
<evidence type="ECO:0000259" key="4">
    <source>
        <dbReference type="Pfam" id="PF00440"/>
    </source>
</evidence>
<dbReference type="PANTHER" id="PTHR47506">
    <property type="entry name" value="TRANSCRIPTIONAL REGULATORY PROTEIN"/>
    <property type="match status" value="1"/>
</dbReference>
<comment type="caution">
    <text evidence="6">The sequence shown here is derived from an EMBL/GenBank/DDBJ whole genome shotgun (WGS) entry which is preliminary data.</text>
</comment>
<organism evidence="6 7">
    <name type="scientific">Pseudohalocynthiibacter aestuariivivens</name>
    <dbReference type="NCBI Taxonomy" id="1591409"/>
    <lineage>
        <taxon>Bacteria</taxon>
        <taxon>Pseudomonadati</taxon>
        <taxon>Pseudomonadota</taxon>
        <taxon>Alphaproteobacteria</taxon>
        <taxon>Rhodobacterales</taxon>
        <taxon>Paracoccaceae</taxon>
        <taxon>Pseudohalocynthiibacter</taxon>
    </lineage>
</organism>
<evidence type="ECO:0000313" key="6">
    <source>
        <dbReference type="EMBL" id="MFB9232198.1"/>
    </source>
</evidence>
<dbReference type="Proteomes" id="UP001589683">
    <property type="component" value="Unassembled WGS sequence"/>
</dbReference>
<keyword evidence="2" id="KW-0238">DNA-binding</keyword>
<gene>
    <name evidence="6" type="ORF">ACFFUT_10430</name>
</gene>
<dbReference type="EMBL" id="JBHMEA010000038">
    <property type="protein sequence ID" value="MFB9232198.1"/>
    <property type="molecule type" value="Genomic_DNA"/>
</dbReference>
<feature type="domain" description="Transcriptional regulator LmrA/YxaF-like C-terminal" evidence="5">
    <location>
        <begin position="97"/>
        <end position="177"/>
    </location>
</feature>
<keyword evidence="3" id="KW-0804">Transcription</keyword>